<gene>
    <name evidence="2" type="ORF">AB7A72_20390</name>
</gene>
<dbReference type="Pfam" id="PF22296">
    <property type="entry name" value="bAvd"/>
    <property type="match status" value="1"/>
</dbReference>
<sequence length="137" mass="15404">MALHTDTEIYKATYDLSKLVTEYVSNMRRNYKADFGAELRRRCMSLVMRTYEANTTSDRTPVLLRMRQEVEAVNLSLRLAVDLRLISPKQYSHAIALTTSIGKQATGWQKSSERALVAGLPRQPGQRAMKSGRAAGP</sequence>
<feature type="domain" description="bAvd-like" evidence="1">
    <location>
        <begin position="11"/>
        <end position="111"/>
    </location>
</feature>
<dbReference type="Proteomes" id="UP001562178">
    <property type="component" value="Unassembled WGS sequence"/>
</dbReference>
<proteinExistence type="predicted"/>
<comment type="caution">
    <text evidence="2">The sequence shown here is derived from an EMBL/GenBank/DDBJ whole genome shotgun (WGS) entry which is preliminary data.</text>
</comment>
<accession>A0ABV4B790</accession>
<dbReference type="EMBL" id="JBGBDC010000010">
    <property type="protein sequence ID" value="MEY2253388.1"/>
    <property type="molecule type" value="Genomic_DNA"/>
</dbReference>
<dbReference type="InterPro" id="IPR036583">
    <property type="entry name" value="23S_rRNA_IVS_sf"/>
</dbReference>
<reference evidence="2 3" key="1">
    <citation type="journal article" date="2016" name="Int. J. Syst. Evol. Microbiol.">
        <title>Description of Comamonas sediminis sp. nov., isolated from lagoon sediments.</title>
        <authorList>
            <person name="Subhash Y."/>
            <person name="Bang J.J."/>
            <person name="You T.H."/>
            <person name="Lee S.S."/>
        </authorList>
    </citation>
    <scope>NUCLEOTIDE SEQUENCE [LARGE SCALE GENOMIC DNA]</scope>
    <source>
        <strain evidence="2 3">JCM 31169</strain>
    </source>
</reference>
<evidence type="ECO:0000313" key="2">
    <source>
        <dbReference type="EMBL" id="MEY2253388.1"/>
    </source>
</evidence>
<keyword evidence="3" id="KW-1185">Reference proteome</keyword>
<protein>
    <submittedName>
        <fullName evidence="2">Four helix bundle protein</fullName>
    </submittedName>
</protein>
<dbReference type="Gene3D" id="1.20.1440.60">
    <property type="entry name" value="23S rRNA-intervening sequence"/>
    <property type="match status" value="1"/>
</dbReference>
<dbReference type="SUPFAM" id="SSF158446">
    <property type="entry name" value="IVS-encoded protein-like"/>
    <property type="match status" value="1"/>
</dbReference>
<evidence type="ECO:0000259" key="1">
    <source>
        <dbReference type="Pfam" id="PF22296"/>
    </source>
</evidence>
<name>A0ABV4B790_9BURK</name>
<evidence type="ECO:0000313" key="3">
    <source>
        <dbReference type="Proteomes" id="UP001562178"/>
    </source>
</evidence>
<dbReference type="CDD" id="cd16376">
    <property type="entry name" value="Avd_like"/>
    <property type="match status" value="1"/>
</dbReference>
<organism evidence="2 3">
    <name type="scientific">Comamonas sediminis</name>
    <dbReference type="NCBI Taxonomy" id="1783360"/>
    <lineage>
        <taxon>Bacteria</taxon>
        <taxon>Pseudomonadati</taxon>
        <taxon>Pseudomonadota</taxon>
        <taxon>Betaproteobacteria</taxon>
        <taxon>Burkholderiales</taxon>
        <taxon>Comamonadaceae</taxon>
        <taxon>Comamonas</taxon>
    </lineage>
</organism>
<dbReference type="RefSeq" id="WP_369460975.1">
    <property type="nucleotide sequence ID" value="NZ_JBGBDC010000010.1"/>
</dbReference>
<dbReference type="InterPro" id="IPR055360">
    <property type="entry name" value="bAvd"/>
</dbReference>